<organism evidence="1 2">
    <name type="scientific">Stentor coeruleus</name>
    <dbReference type="NCBI Taxonomy" id="5963"/>
    <lineage>
        <taxon>Eukaryota</taxon>
        <taxon>Sar</taxon>
        <taxon>Alveolata</taxon>
        <taxon>Ciliophora</taxon>
        <taxon>Postciliodesmatophora</taxon>
        <taxon>Heterotrichea</taxon>
        <taxon>Heterotrichida</taxon>
        <taxon>Stentoridae</taxon>
        <taxon>Stentor</taxon>
    </lineage>
</organism>
<keyword evidence="2" id="KW-1185">Reference proteome</keyword>
<protein>
    <submittedName>
        <fullName evidence="1">Uncharacterized protein</fullName>
    </submittedName>
</protein>
<dbReference type="EMBL" id="MPUH01001232">
    <property type="protein sequence ID" value="OMJ69160.1"/>
    <property type="molecule type" value="Genomic_DNA"/>
</dbReference>
<dbReference type="Proteomes" id="UP000187209">
    <property type="component" value="Unassembled WGS sequence"/>
</dbReference>
<proteinExistence type="predicted"/>
<gene>
    <name evidence="1" type="ORF">SteCoe_33177</name>
</gene>
<dbReference type="AlphaFoldDB" id="A0A1R2AXP6"/>
<accession>A0A1R2AXP6</accession>
<evidence type="ECO:0000313" key="2">
    <source>
        <dbReference type="Proteomes" id="UP000187209"/>
    </source>
</evidence>
<sequence length="181" mass="20591">MHSSRSAKAKRLVFSPEATSRKNDLTCNSEKSLMSCRISGHKQIVTIDPFSKVDKASPRCKLKPIILRRKASPNINRSLNADSIKIPDITEDGKIRSNRYILPSINQSVHETLKKIRVAACEEYKTLIPHDMSDSALQVAKLRKPNLEIRNYKAKERNELEMSFGYNDESINRSIYNPFGS</sequence>
<reference evidence="1 2" key="1">
    <citation type="submission" date="2016-11" db="EMBL/GenBank/DDBJ databases">
        <title>The macronuclear genome of Stentor coeruleus: a giant cell with tiny introns.</title>
        <authorList>
            <person name="Slabodnick M."/>
            <person name="Ruby J.G."/>
            <person name="Reiff S.B."/>
            <person name="Swart E.C."/>
            <person name="Gosai S."/>
            <person name="Prabakaran S."/>
            <person name="Witkowska E."/>
            <person name="Larue G.E."/>
            <person name="Fisher S."/>
            <person name="Freeman R.M."/>
            <person name="Gunawardena J."/>
            <person name="Chu W."/>
            <person name="Stover N.A."/>
            <person name="Gregory B.D."/>
            <person name="Nowacki M."/>
            <person name="Derisi J."/>
            <person name="Roy S.W."/>
            <person name="Marshall W.F."/>
            <person name="Sood P."/>
        </authorList>
    </citation>
    <scope>NUCLEOTIDE SEQUENCE [LARGE SCALE GENOMIC DNA]</scope>
    <source>
        <strain evidence="1">WM001</strain>
    </source>
</reference>
<evidence type="ECO:0000313" key="1">
    <source>
        <dbReference type="EMBL" id="OMJ69160.1"/>
    </source>
</evidence>
<name>A0A1R2AXP6_9CILI</name>
<comment type="caution">
    <text evidence="1">The sequence shown here is derived from an EMBL/GenBank/DDBJ whole genome shotgun (WGS) entry which is preliminary data.</text>
</comment>